<evidence type="ECO:0000259" key="2">
    <source>
        <dbReference type="Pfam" id="PF12804"/>
    </source>
</evidence>
<sequence length="209" mass="22219">MLGLILAGGSGTRLGLGEKPLVRVRDQPMLWYVVQAFLEAGEEVFVVTTRKTPYTANWCRAQGIETVLTGGSGYIADIAEAAGALDLDTPFFTCGADLPCLTGTVIRSVASAHQQSGLPACSTWVPVSLRGARGYSVHSSMLIDQTPVTPAGLNILDGSMMDQEQEELQLICTDPALVCNVNTRGDLLLAEQDCRSRPPSSPPGKSARR</sequence>
<organism evidence="3 4">
    <name type="scientific">Methanosphaerula palustris (strain ATCC BAA-1556 / DSM 19958 / E1-9c)</name>
    <dbReference type="NCBI Taxonomy" id="521011"/>
    <lineage>
        <taxon>Archaea</taxon>
        <taxon>Methanobacteriati</taxon>
        <taxon>Methanobacteriota</taxon>
        <taxon>Stenosarchaea group</taxon>
        <taxon>Methanomicrobia</taxon>
        <taxon>Methanomicrobiales</taxon>
        <taxon>Methanoregulaceae</taxon>
        <taxon>Methanosphaerula</taxon>
    </lineage>
</organism>
<dbReference type="RefSeq" id="WP_012618767.1">
    <property type="nucleotide sequence ID" value="NC_011832.1"/>
</dbReference>
<accession>B8GDU7</accession>
<dbReference type="GeneID" id="7270233"/>
<dbReference type="SUPFAM" id="SSF53448">
    <property type="entry name" value="Nucleotide-diphospho-sugar transferases"/>
    <property type="match status" value="1"/>
</dbReference>
<dbReference type="Proteomes" id="UP000002457">
    <property type="component" value="Chromosome"/>
</dbReference>
<dbReference type="InterPro" id="IPR025877">
    <property type="entry name" value="MobA-like_NTP_Trfase"/>
</dbReference>
<evidence type="ECO:0000256" key="1">
    <source>
        <dbReference type="ARBA" id="ARBA00022679"/>
    </source>
</evidence>
<dbReference type="PANTHER" id="PTHR19136">
    <property type="entry name" value="MOLYBDENUM COFACTOR GUANYLYLTRANSFERASE"/>
    <property type="match status" value="1"/>
</dbReference>
<dbReference type="eggNOG" id="arCOG01871">
    <property type="taxonomic scope" value="Archaea"/>
</dbReference>
<evidence type="ECO:0000313" key="3">
    <source>
        <dbReference type="EMBL" id="ACL17448.1"/>
    </source>
</evidence>
<dbReference type="STRING" id="521011.Mpal_2150"/>
<dbReference type="EMBL" id="CP001338">
    <property type="protein sequence ID" value="ACL17448.1"/>
    <property type="molecule type" value="Genomic_DNA"/>
</dbReference>
<feature type="domain" description="MobA-like NTP transferase" evidence="2">
    <location>
        <begin position="3"/>
        <end position="127"/>
    </location>
</feature>
<dbReference type="HOGENOM" id="CLU_098907_0_0_2"/>
<dbReference type="KEGG" id="mpl:Mpal_2150"/>
<proteinExistence type="predicted"/>
<dbReference type="Gene3D" id="3.90.550.10">
    <property type="entry name" value="Spore Coat Polysaccharide Biosynthesis Protein SpsA, Chain A"/>
    <property type="match status" value="1"/>
</dbReference>
<reference evidence="3 4" key="1">
    <citation type="journal article" date="2015" name="Genome Announc.">
        <title>Complete Genome Sequence of Methanosphaerula palustris E1-9CT, a Hydrogenotrophic Methanogen Isolated from a Minerotrophic Fen Peatland.</title>
        <authorList>
            <person name="Cadillo-Quiroz H."/>
            <person name="Browne P."/>
            <person name="Kyrpides N."/>
            <person name="Woyke T."/>
            <person name="Goodwin L."/>
            <person name="Detter C."/>
            <person name="Yavitt J.B."/>
            <person name="Zinder S.H."/>
        </authorList>
    </citation>
    <scope>NUCLEOTIDE SEQUENCE [LARGE SCALE GENOMIC DNA]</scope>
    <source>
        <strain evidence="4">ATCC BAA-1556 / DSM 19958 / E1-9c</strain>
    </source>
</reference>
<dbReference type="GO" id="GO:0016779">
    <property type="term" value="F:nucleotidyltransferase activity"/>
    <property type="evidence" value="ECO:0007669"/>
    <property type="project" value="UniProtKB-ARBA"/>
</dbReference>
<dbReference type="OrthoDB" id="9782at2157"/>
<protein>
    <submittedName>
        <fullName evidence="3">5-deoxyadenosylcobinamide phosphate nucleotidyltransferase</fullName>
    </submittedName>
</protein>
<evidence type="ECO:0000313" key="4">
    <source>
        <dbReference type="Proteomes" id="UP000002457"/>
    </source>
</evidence>
<gene>
    <name evidence="3" type="ordered locus">Mpal_2150</name>
</gene>
<keyword evidence="1 3" id="KW-0808">Transferase</keyword>
<dbReference type="AlphaFoldDB" id="B8GDU7"/>
<dbReference type="PANTHER" id="PTHR19136:SF86">
    <property type="entry name" value="ADENOSYLCOBINAMIDE-PHOSPHATE GUANYLYLTRANSFERASE"/>
    <property type="match status" value="1"/>
</dbReference>
<dbReference type="InterPro" id="IPR029044">
    <property type="entry name" value="Nucleotide-diphossugar_trans"/>
</dbReference>
<dbReference type="Pfam" id="PF12804">
    <property type="entry name" value="NTP_transf_3"/>
    <property type="match status" value="1"/>
</dbReference>
<keyword evidence="4" id="KW-1185">Reference proteome</keyword>
<name>B8GDU7_METPE</name>